<organism evidence="1 2">
    <name type="scientific">Geopseudomonas sagittaria</name>
    <dbReference type="NCBI Taxonomy" id="1135990"/>
    <lineage>
        <taxon>Bacteria</taxon>
        <taxon>Pseudomonadati</taxon>
        <taxon>Pseudomonadota</taxon>
        <taxon>Gammaproteobacteria</taxon>
        <taxon>Pseudomonadales</taxon>
        <taxon>Pseudomonadaceae</taxon>
        <taxon>Geopseudomonas</taxon>
    </lineage>
</organism>
<evidence type="ECO:0000313" key="1">
    <source>
        <dbReference type="EMBL" id="SFP39416.1"/>
    </source>
</evidence>
<name>A0A1I5Q0P6_9GAMM</name>
<evidence type="ECO:0000313" key="2">
    <source>
        <dbReference type="Proteomes" id="UP000243084"/>
    </source>
</evidence>
<sequence>MATVKIKQYHARQFGGAAGAYGNSTRLHFQLKTNATGAAIGADSSAALASGDVVDLGPLPAGMRLDDSLLIISAGMTATITGKLGFKYEDGADSAVVPQDDDYFGADLDLAAAARLRNATSNAPVVLPKPARLILTTAAAANAKASQLDIVISGELTGQ</sequence>
<reference evidence="2" key="1">
    <citation type="submission" date="2016-10" db="EMBL/GenBank/DDBJ databases">
        <authorList>
            <person name="Varghese N."/>
            <person name="Submissions S."/>
        </authorList>
    </citation>
    <scope>NUCLEOTIDE SEQUENCE [LARGE SCALE GENOMIC DNA]</scope>
    <source>
        <strain evidence="2">JCM 18195</strain>
    </source>
</reference>
<accession>A0A1I5Q0P6</accession>
<dbReference type="OrthoDB" id="6686945at2"/>
<keyword evidence="2" id="KW-1185">Reference proteome</keyword>
<dbReference type="AlphaFoldDB" id="A0A1I5Q0P6"/>
<dbReference type="RefSeq" id="WP_092428122.1">
    <property type="nucleotide sequence ID" value="NZ_FOXM01000002.1"/>
</dbReference>
<gene>
    <name evidence="1" type="ORF">SAMN05216229_102117</name>
</gene>
<dbReference type="Proteomes" id="UP000243084">
    <property type="component" value="Unassembled WGS sequence"/>
</dbReference>
<proteinExistence type="predicted"/>
<dbReference type="EMBL" id="FOXM01000002">
    <property type="protein sequence ID" value="SFP39416.1"/>
    <property type="molecule type" value="Genomic_DNA"/>
</dbReference>
<protein>
    <submittedName>
        <fullName evidence="1">Uncharacterized protein</fullName>
    </submittedName>
</protein>